<dbReference type="InterPro" id="IPR038468">
    <property type="entry name" value="MmpS_C"/>
</dbReference>
<protein>
    <recommendedName>
        <fullName evidence="4">MmpS family membrane protein</fullName>
    </recommendedName>
</protein>
<dbReference type="Gene3D" id="2.60.40.2880">
    <property type="entry name" value="MmpS1-5, C-terminal soluble domain"/>
    <property type="match status" value="1"/>
</dbReference>
<dbReference type="EMBL" id="BOOF01000052">
    <property type="protein sequence ID" value="GIH66318.1"/>
    <property type="molecule type" value="Genomic_DNA"/>
</dbReference>
<evidence type="ECO:0000313" key="3">
    <source>
        <dbReference type="Proteomes" id="UP000660454"/>
    </source>
</evidence>
<sequence>MRLARALVASRAATALLMVAGGAACSGPSEPAQDGRTRLTITQPATSPTPAAGHTVVFEAEGAGGVDKASHATYGAGPKTGQDVDVPLPYSKTLHVTGDLGLVTLFVQNPGADGSVTCQVKVDGKVVGEAETDNPYGVCRVQVDSLGE</sequence>
<keyword evidence="1" id="KW-0732">Signal</keyword>
<evidence type="ECO:0000313" key="2">
    <source>
        <dbReference type="EMBL" id="GIH66318.1"/>
    </source>
</evidence>
<keyword evidence="3" id="KW-1185">Reference proteome</keyword>
<dbReference type="PROSITE" id="PS51257">
    <property type="entry name" value="PROKAR_LIPOPROTEIN"/>
    <property type="match status" value="1"/>
</dbReference>
<reference evidence="2 3" key="1">
    <citation type="submission" date="2021-01" db="EMBL/GenBank/DDBJ databases">
        <title>Whole genome shotgun sequence of Microbispora siamensis NBRC 104113.</title>
        <authorList>
            <person name="Komaki H."/>
            <person name="Tamura T."/>
        </authorList>
    </citation>
    <scope>NUCLEOTIDE SEQUENCE [LARGE SCALE GENOMIC DNA]</scope>
    <source>
        <strain evidence="2 3">NBRC 104113</strain>
    </source>
</reference>
<organism evidence="2 3">
    <name type="scientific">Microbispora siamensis</name>
    <dbReference type="NCBI Taxonomy" id="564413"/>
    <lineage>
        <taxon>Bacteria</taxon>
        <taxon>Bacillati</taxon>
        <taxon>Actinomycetota</taxon>
        <taxon>Actinomycetes</taxon>
        <taxon>Streptosporangiales</taxon>
        <taxon>Streptosporangiaceae</taxon>
        <taxon>Microbispora</taxon>
    </lineage>
</organism>
<feature type="chain" id="PRO_5047165694" description="MmpS family membrane protein" evidence="1">
    <location>
        <begin position="27"/>
        <end position="148"/>
    </location>
</feature>
<evidence type="ECO:0008006" key="4">
    <source>
        <dbReference type="Google" id="ProtNLM"/>
    </source>
</evidence>
<dbReference type="Proteomes" id="UP000660454">
    <property type="component" value="Unassembled WGS sequence"/>
</dbReference>
<comment type="caution">
    <text evidence="2">The sequence shown here is derived from an EMBL/GenBank/DDBJ whole genome shotgun (WGS) entry which is preliminary data.</text>
</comment>
<gene>
    <name evidence="2" type="ORF">Msi02_71350</name>
</gene>
<evidence type="ECO:0000256" key="1">
    <source>
        <dbReference type="SAM" id="SignalP"/>
    </source>
</evidence>
<feature type="signal peptide" evidence="1">
    <location>
        <begin position="1"/>
        <end position="26"/>
    </location>
</feature>
<proteinExistence type="predicted"/>
<accession>A0ABQ4GY15</accession>
<name>A0ABQ4GY15_9ACTN</name>